<dbReference type="EMBL" id="BMWD01000023">
    <property type="protein sequence ID" value="GGX81994.1"/>
    <property type="molecule type" value="Genomic_DNA"/>
</dbReference>
<proteinExistence type="predicted"/>
<dbReference type="Proteomes" id="UP000645555">
    <property type="component" value="Unassembled WGS sequence"/>
</dbReference>
<keyword evidence="2" id="KW-1185">Reference proteome</keyword>
<evidence type="ECO:0008006" key="3">
    <source>
        <dbReference type="Google" id="ProtNLM"/>
    </source>
</evidence>
<dbReference type="AlphaFoldDB" id="A0A918NMX9"/>
<accession>A0A918NMX9</accession>
<evidence type="ECO:0000313" key="2">
    <source>
        <dbReference type="Proteomes" id="UP000645555"/>
    </source>
</evidence>
<comment type="caution">
    <text evidence="1">The sequence shown here is derived from an EMBL/GenBank/DDBJ whole genome shotgun (WGS) entry which is preliminary data.</text>
</comment>
<sequence length="187" mass="20502">MAPEFGEREPVDWSWLQAGWGVAGFPSDYVEFMSRYGSGGIEDSLYIVPPSVPGDPDEGGMVYVTENANGLVGSEPFSVLAWGVTIAGDILCWKVGHSDPDQWTVSVWKRNDLTSPWLDFDCGLSGFLVGMFLCEYATCPLSDETVWGCSAPKFLSDAYIRRCEEEGVLPWTGEPDPYAGRSIDGYS</sequence>
<reference evidence="1" key="1">
    <citation type="journal article" date="2014" name="Int. J. Syst. Evol. Microbiol.">
        <title>Complete genome sequence of Corynebacterium casei LMG S-19264T (=DSM 44701T), isolated from a smear-ripened cheese.</title>
        <authorList>
            <consortium name="US DOE Joint Genome Institute (JGI-PGF)"/>
            <person name="Walter F."/>
            <person name="Albersmeier A."/>
            <person name="Kalinowski J."/>
            <person name="Ruckert C."/>
        </authorList>
    </citation>
    <scope>NUCLEOTIDE SEQUENCE</scope>
    <source>
        <strain evidence="1">JCM 4956</strain>
    </source>
</reference>
<reference evidence="1" key="2">
    <citation type="submission" date="2020-09" db="EMBL/GenBank/DDBJ databases">
        <authorList>
            <person name="Sun Q."/>
            <person name="Ohkuma M."/>
        </authorList>
    </citation>
    <scope>NUCLEOTIDE SEQUENCE</scope>
    <source>
        <strain evidence="1">JCM 4956</strain>
    </source>
</reference>
<protein>
    <recommendedName>
        <fullName evidence="3">SMI1/KNR4 family protein</fullName>
    </recommendedName>
</protein>
<evidence type="ECO:0000313" key="1">
    <source>
        <dbReference type="EMBL" id="GGX81994.1"/>
    </source>
</evidence>
<dbReference type="InterPro" id="IPR037883">
    <property type="entry name" value="Knr4/Smi1-like_sf"/>
</dbReference>
<name>A0A918NMX9_9ACTN</name>
<gene>
    <name evidence="1" type="ORF">GCM10010515_57060</name>
</gene>
<dbReference type="SUPFAM" id="SSF160631">
    <property type="entry name" value="SMI1/KNR4-like"/>
    <property type="match status" value="1"/>
</dbReference>
<organism evidence="1 2">
    <name type="scientific">Streptomyces fructofermentans</name>
    <dbReference type="NCBI Taxonomy" id="152141"/>
    <lineage>
        <taxon>Bacteria</taxon>
        <taxon>Bacillati</taxon>
        <taxon>Actinomycetota</taxon>
        <taxon>Actinomycetes</taxon>
        <taxon>Kitasatosporales</taxon>
        <taxon>Streptomycetaceae</taxon>
        <taxon>Streptomyces</taxon>
    </lineage>
</organism>